<dbReference type="Proteomes" id="UP000238479">
    <property type="component" value="Chromosome 1"/>
</dbReference>
<dbReference type="STRING" id="74649.A0A2P6SJV7"/>
<dbReference type="AlphaFoldDB" id="A0A2P6SJV7"/>
<organism evidence="1 2">
    <name type="scientific">Rosa chinensis</name>
    <name type="common">China rose</name>
    <dbReference type="NCBI Taxonomy" id="74649"/>
    <lineage>
        <taxon>Eukaryota</taxon>
        <taxon>Viridiplantae</taxon>
        <taxon>Streptophyta</taxon>
        <taxon>Embryophyta</taxon>
        <taxon>Tracheophyta</taxon>
        <taxon>Spermatophyta</taxon>
        <taxon>Magnoliopsida</taxon>
        <taxon>eudicotyledons</taxon>
        <taxon>Gunneridae</taxon>
        <taxon>Pentapetalae</taxon>
        <taxon>rosids</taxon>
        <taxon>fabids</taxon>
        <taxon>Rosales</taxon>
        <taxon>Rosaceae</taxon>
        <taxon>Rosoideae</taxon>
        <taxon>Rosoideae incertae sedis</taxon>
        <taxon>Rosa</taxon>
    </lineage>
</organism>
<sequence>MKMIAPRRIHCHRKVSALEEMAKKNDGKITCPRTGEVYNYKDLVKAYIS</sequence>
<comment type="caution">
    <text evidence="1">The sequence shown here is derived from an EMBL/GenBank/DDBJ whole genome shotgun (WGS) entry which is preliminary data.</text>
</comment>
<reference evidence="1 2" key="1">
    <citation type="journal article" date="2018" name="Nat. Genet.">
        <title>The Rosa genome provides new insights in the design of modern roses.</title>
        <authorList>
            <person name="Bendahmane M."/>
        </authorList>
    </citation>
    <scope>NUCLEOTIDE SEQUENCE [LARGE SCALE GENOMIC DNA]</scope>
    <source>
        <strain evidence="2">cv. Old Blush</strain>
    </source>
</reference>
<dbReference type="EMBL" id="PDCK01000039">
    <property type="protein sequence ID" value="PRQ58943.1"/>
    <property type="molecule type" value="Genomic_DNA"/>
</dbReference>
<dbReference type="Gramene" id="PRQ58943">
    <property type="protein sequence ID" value="PRQ58943"/>
    <property type="gene ID" value="RchiOBHm_Chr1g0364751"/>
</dbReference>
<proteinExistence type="predicted"/>
<evidence type="ECO:0000313" key="2">
    <source>
        <dbReference type="Proteomes" id="UP000238479"/>
    </source>
</evidence>
<name>A0A2P6SJV7_ROSCH</name>
<protein>
    <submittedName>
        <fullName evidence="1">Uncharacterized protein</fullName>
    </submittedName>
</protein>
<keyword evidence="2" id="KW-1185">Reference proteome</keyword>
<accession>A0A2P6SJV7</accession>
<gene>
    <name evidence="1" type="ORF">RchiOBHm_Chr1g0364751</name>
</gene>
<evidence type="ECO:0000313" key="1">
    <source>
        <dbReference type="EMBL" id="PRQ58943.1"/>
    </source>
</evidence>